<dbReference type="GO" id="GO:0003700">
    <property type="term" value="F:DNA-binding transcription factor activity"/>
    <property type="evidence" value="ECO:0007669"/>
    <property type="project" value="TreeGrafter"/>
</dbReference>
<dbReference type="Gene3D" id="3.30.450.40">
    <property type="match status" value="1"/>
</dbReference>
<evidence type="ECO:0000256" key="3">
    <source>
        <dbReference type="ARBA" id="ARBA00023163"/>
    </source>
</evidence>
<dbReference type="InterPro" id="IPR029016">
    <property type="entry name" value="GAF-like_dom_sf"/>
</dbReference>
<dbReference type="InterPro" id="IPR005471">
    <property type="entry name" value="Tscrpt_reg_IclR_N"/>
</dbReference>
<proteinExistence type="predicted"/>
<dbReference type="PANTHER" id="PTHR30136">
    <property type="entry name" value="HELIX-TURN-HELIX TRANSCRIPTIONAL REGULATOR, ICLR FAMILY"/>
    <property type="match status" value="1"/>
</dbReference>
<dbReference type="InterPro" id="IPR036388">
    <property type="entry name" value="WH-like_DNA-bd_sf"/>
</dbReference>
<dbReference type="PANTHER" id="PTHR30136:SF35">
    <property type="entry name" value="HTH-TYPE TRANSCRIPTIONAL REGULATOR RV1719"/>
    <property type="match status" value="1"/>
</dbReference>
<dbReference type="InterPro" id="IPR036390">
    <property type="entry name" value="WH_DNA-bd_sf"/>
</dbReference>
<dbReference type="Pfam" id="PF09339">
    <property type="entry name" value="HTH_IclR"/>
    <property type="match status" value="1"/>
</dbReference>
<gene>
    <name evidence="6" type="ORF">DI544_11170</name>
</gene>
<dbReference type="SUPFAM" id="SSF55781">
    <property type="entry name" value="GAF domain-like"/>
    <property type="match status" value="1"/>
</dbReference>
<dbReference type="SMART" id="SM00346">
    <property type="entry name" value="HTH_ICLR"/>
    <property type="match status" value="1"/>
</dbReference>
<evidence type="ECO:0000256" key="2">
    <source>
        <dbReference type="ARBA" id="ARBA00023125"/>
    </source>
</evidence>
<dbReference type="GO" id="GO:0003677">
    <property type="term" value="F:DNA binding"/>
    <property type="evidence" value="ECO:0007669"/>
    <property type="project" value="UniProtKB-KW"/>
</dbReference>
<evidence type="ECO:0000313" key="7">
    <source>
        <dbReference type="Proteomes" id="UP000249229"/>
    </source>
</evidence>
<evidence type="ECO:0000256" key="1">
    <source>
        <dbReference type="ARBA" id="ARBA00023015"/>
    </source>
</evidence>
<dbReference type="InterPro" id="IPR050707">
    <property type="entry name" value="HTH_MetabolicPath_Reg"/>
</dbReference>
<organism evidence="6 7">
    <name type="scientific">Sphingomonas taxi</name>
    <dbReference type="NCBI Taxonomy" id="1549858"/>
    <lineage>
        <taxon>Bacteria</taxon>
        <taxon>Pseudomonadati</taxon>
        <taxon>Pseudomonadota</taxon>
        <taxon>Alphaproteobacteria</taxon>
        <taxon>Sphingomonadales</taxon>
        <taxon>Sphingomonadaceae</taxon>
        <taxon>Sphingomonas</taxon>
    </lineage>
</organism>
<feature type="domain" description="IclR-ED" evidence="5">
    <location>
        <begin position="81"/>
        <end position="259"/>
    </location>
</feature>
<reference evidence="6 7" key="1">
    <citation type="submission" date="2017-08" db="EMBL/GenBank/DDBJ databases">
        <title>Infants hospitalized years apart are colonized by the same room-sourced microbial strains.</title>
        <authorList>
            <person name="Brooks B."/>
            <person name="Olm M.R."/>
            <person name="Firek B.A."/>
            <person name="Baker R."/>
            <person name="Thomas B.C."/>
            <person name="Morowitz M.J."/>
            <person name="Banfield J.F."/>
        </authorList>
    </citation>
    <scope>NUCLEOTIDE SEQUENCE [LARGE SCALE GENOMIC DNA]</scope>
    <source>
        <strain evidence="6">S2_005_001_R1_22</strain>
    </source>
</reference>
<accession>A0A2W5P548</accession>
<evidence type="ECO:0008006" key="8">
    <source>
        <dbReference type="Google" id="ProtNLM"/>
    </source>
</evidence>
<dbReference type="Gene3D" id="1.10.10.10">
    <property type="entry name" value="Winged helix-like DNA-binding domain superfamily/Winged helix DNA-binding domain"/>
    <property type="match status" value="1"/>
</dbReference>
<dbReference type="SUPFAM" id="SSF46785">
    <property type="entry name" value="Winged helix' DNA-binding domain"/>
    <property type="match status" value="1"/>
</dbReference>
<dbReference type="AlphaFoldDB" id="A0A2W5P548"/>
<dbReference type="GO" id="GO:0045892">
    <property type="term" value="P:negative regulation of DNA-templated transcription"/>
    <property type="evidence" value="ECO:0007669"/>
    <property type="project" value="TreeGrafter"/>
</dbReference>
<evidence type="ECO:0000259" key="4">
    <source>
        <dbReference type="PROSITE" id="PS51077"/>
    </source>
</evidence>
<keyword evidence="2" id="KW-0238">DNA-binding</keyword>
<dbReference type="InterPro" id="IPR014757">
    <property type="entry name" value="Tscrpt_reg_IclR_C"/>
</dbReference>
<dbReference type="PROSITE" id="PS51077">
    <property type="entry name" value="HTH_ICLR"/>
    <property type="match status" value="1"/>
</dbReference>
<comment type="caution">
    <text evidence="6">The sequence shown here is derived from an EMBL/GenBank/DDBJ whole genome shotgun (WGS) entry which is preliminary data.</text>
</comment>
<dbReference type="PROSITE" id="PS51078">
    <property type="entry name" value="ICLR_ED"/>
    <property type="match status" value="1"/>
</dbReference>
<keyword evidence="1" id="KW-0805">Transcription regulation</keyword>
<evidence type="ECO:0000259" key="5">
    <source>
        <dbReference type="PROSITE" id="PS51078"/>
    </source>
</evidence>
<feature type="domain" description="HTH iclR-type" evidence="4">
    <location>
        <begin position="18"/>
        <end position="80"/>
    </location>
</feature>
<keyword evidence="3" id="KW-0804">Transcription</keyword>
<dbReference type="Proteomes" id="UP000249229">
    <property type="component" value="Unassembled WGS sequence"/>
</dbReference>
<sequence>MRRRCGSLRVSIMSGEAAGTIVRVVRLLRCLAEAEGDVSITELSRLMGLAPSTIHRLLNLLLQEGMVARSEARSLYQPGMEFIRLGALVTRRSRIGEVARGFMQAMVDDAGEACMLTQLLPHEEKVMVTAAIASPHPLRYAIDMFQGSDLTRGATGLSILAFLPDERISGIVEAEREPKERDAVLAEIARVRERGYALTRGQKIPGAVGLGAPVFNADNKVVAALCVTIPEQRFDEAQADRLAELLLTQARGLSQTLGHHPR</sequence>
<dbReference type="EMBL" id="QFQI01000008">
    <property type="protein sequence ID" value="PZQ59678.1"/>
    <property type="molecule type" value="Genomic_DNA"/>
</dbReference>
<dbReference type="Pfam" id="PF01614">
    <property type="entry name" value="IclR_C"/>
    <property type="match status" value="1"/>
</dbReference>
<name>A0A2W5P548_9SPHN</name>
<protein>
    <recommendedName>
        <fullName evidence="8">IclR family transcriptional regulator</fullName>
    </recommendedName>
</protein>
<evidence type="ECO:0000313" key="6">
    <source>
        <dbReference type="EMBL" id="PZQ59678.1"/>
    </source>
</evidence>